<proteinExistence type="predicted"/>
<feature type="chain" id="PRO_5006635106" evidence="1">
    <location>
        <begin position="19"/>
        <end position="100"/>
    </location>
</feature>
<keyword evidence="1" id="KW-0732">Signal</keyword>
<sequence>CLLKLILMHLSHVHNVLFSPCTEMSSSLYCCLLPHKASFNQSNAPNGWLECYIDACACVCVSLTTLSQLFTDDYENKVQQGHPQTRPGGKNKKILLAKKC</sequence>
<evidence type="ECO:0000313" key="2">
    <source>
        <dbReference type="EMBL" id="JAO06186.1"/>
    </source>
</evidence>
<organism evidence="2">
    <name type="scientific">Poeciliopsis prolifica</name>
    <name type="common">blackstripe livebearer</name>
    <dbReference type="NCBI Taxonomy" id="188132"/>
    <lineage>
        <taxon>Eukaryota</taxon>
        <taxon>Metazoa</taxon>
        <taxon>Chordata</taxon>
        <taxon>Craniata</taxon>
        <taxon>Vertebrata</taxon>
        <taxon>Euteleostomi</taxon>
        <taxon>Actinopterygii</taxon>
        <taxon>Neopterygii</taxon>
        <taxon>Teleostei</taxon>
        <taxon>Neoteleostei</taxon>
        <taxon>Acanthomorphata</taxon>
        <taxon>Ovalentaria</taxon>
        <taxon>Atherinomorphae</taxon>
        <taxon>Cyprinodontiformes</taxon>
        <taxon>Poeciliidae</taxon>
        <taxon>Poeciliinae</taxon>
        <taxon>Poeciliopsis</taxon>
    </lineage>
</organism>
<protein>
    <submittedName>
        <fullName evidence="2">PPUP7997</fullName>
    </submittedName>
</protein>
<accession>A0A0S7EX14</accession>
<reference evidence="2" key="1">
    <citation type="submission" date="2014-12" db="EMBL/GenBank/DDBJ databases">
        <title>Parallel Evolution in Life History Adaptation Evident in the Tissue-Specific Poeciliopsis prolifica transcriptome.</title>
        <authorList>
            <person name="Jue N.K."/>
            <person name="Foley R.J."/>
            <person name="Obergfell C."/>
            <person name="Reznick D.N."/>
            <person name="O'Neill R.J."/>
            <person name="O'Neill M.J."/>
        </authorList>
    </citation>
    <scope>NUCLEOTIDE SEQUENCE</scope>
</reference>
<dbReference type="AlphaFoldDB" id="A0A0S7EX14"/>
<evidence type="ECO:0000256" key="1">
    <source>
        <dbReference type="SAM" id="SignalP"/>
    </source>
</evidence>
<feature type="non-terminal residue" evidence="2">
    <location>
        <position position="1"/>
    </location>
</feature>
<name>A0A0S7EX14_9TELE</name>
<dbReference type="EMBL" id="GBYX01475490">
    <property type="protein sequence ID" value="JAO06186.1"/>
    <property type="molecule type" value="Transcribed_RNA"/>
</dbReference>
<gene>
    <name evidence="2" type="primary">PPUP7997</name>
</gene>
<feature type="signal peptide" evidence="1">
    <location>
        <begin position="1"/>
        <end position="18"/>
    </location>
</feature>